<evidence type="ECO:0000313" key="2">
    <source>
        <dbReference type="EMBL" id="CAB4902646.1"/>
    </source>
</evidence>
<sequence>MRWSPSRGIKRAAAYEQGGSPVAVEFGNGLHVPIYPESVVPILQKVRALTKPPHDGIFRVDWAGIRTRIAMLPWAPQELAGTTTDRLPVPTDGYRSEAEEYVGLALSLHNERDSYRVVEVGAGWAPWVVMGVALAQRAGKTATGIAVEVDEMRAGWAMQHAADNALESRRVTGNSTQIREQLLENAGNITVVQAACWYEETVLKFPKLTDDDMGGAVSTDKNAHMDYRGAFFDHIEVPTVTLETLLAGDEPTDLLHIDLQGRELDVILPNLELIAQKVRFLAVGTHNRYVEGMLQEHLLKREWALLMESPCTAVFDGVKPTLTGFTTQDGNQLYANSRFRDADPIVIRQR</sequence>
<dbReference type="InterPro" id="IPR006342">
    <property type="entry name" value="FkbM_mtfrase"/>
</dbReference>
<organism evidence="2">
    <name type="scientific">freshwater metagenome</name>
    <dbReference type="NCBI Taxonomy" id="449393"/>
    <lineage>
        <taxon>unclassified sequences</taxon>
        <taxon>metagenomes</taxon>
        <taxon>ecological metagenomes</taxon>
    </lineage>
</organism>
<dbReference type="EMBL" id="CAFBMC010000055">
    <property type="protein sequence ID" value="CAB4902646.1"/>
    <property type="molecule type" value="Genomic_DNA"/>
</dbReference>
<dbReference type="InterPro" id="IPR029063">
    <property type="entry name" value="SAM-dependent_MTases_sf"/>
</dbReference>
<feature type="domain" description="Methyltransferase FkbM" evidence="1">
    <location>
        <begin position="210"/>
        <end position="280"/>
    </location>
</feature>
<reference evidence="2" key="1">
    <citation type="submission" date="2020-05" db="EMBL/GenBank/DDBJ databases">
        <authorList>
            <person name="Chiriac C."/>
            <person name="Salcher M."/>
            <person name="Ghai R."/>
            <person name="Kavagutti S V."/>
        </authorList>
    </citation>
    <scope>NUCLEOTIDE SEQUENCE</scope>
</reference>
<evidence type="ECO:0000313" key="3">
    <source>
        <dbReference type="EMBL" id="CAB5038536.1"/>
    </source>
</evidence>
<name>A0A6J7G667_9ZZZZ</name>
<dbReference type="Pfam" id="PF05050">
    <property type="entry name" value="Methyltransf_21"/>
    <property type="match status" value="1"/>
</dbReference>
<gene>
    <name evidence="2" type="ORF">UFOPK3495_01052</name>
    <name evidence="3" type="ORF">UFOPK4237_00842</name>
</gene>
<protein>
    <submittedName>
        <fullName evidence="2">Unannotated protein</fullName>
    </submittedName>
</protein>
<dbReference type="SUPFAM" id="SSF53335">
    <property type="entry name" value="S-adenosyl-L-methionine-dependent methyltransferases"/>
    <property type="match status" value="1"/>
</dbReference>
<evidence type="ECO:0000259" key="1">
    <source>
        <dbReference type="Pfam" id="PF05050"/>
    </source>
</evidence>
<accession>A0A6J7G667</accession>
<dbReference type="AlphaFoldDB" id="A0A6J7G667"/>
<dbReference type="EMBL" id="CAFBPZ010000048">
    <property type="protein sequence ID" value="CAB5038536.1"/>
    <property type="molecule type" value="Genomic_DNA"/>
</dbReference>
<proteinExistence type="predicted"/>
<dbReference type="Gene3D" id="3.40.50.150">
    <property type="entry name" value="Vaccinia Virus protein VP39"/>
    <property type="match status" value="1"/>
</dbReference>